<reference evidence="2" key="2">
    <citation type="submission" date="2015-01" db="EMBL/GenBank/DDBJ databases">
        <title>Evolutionary Origins and Diversification of the Mycorrhizal Mutualists.</title>
        <authorList>
            <consortium name="DOE Joint Genome Institute"/>
            <consortium name="Mycorrhizal Genomics Consortium"/>
            <person name="Kohler A."/>
            <person name="Kuo A."/>
            <person name="Nagy L.G."/>
            <person name="Floudas D."/>
            <person name="Copeland A."/>
            <person name="Barry K.W."/>
            <person name="Cichocki N."/>
            <person name="Veneault-Fourrey C."/>
            <person name="LaButti K."/>
            <person name="Lindquist E.A."/>
            <person name="Lipzen A."/>
            <person name="Lundell T."/>
            <person name="Morin E."/>
            <person name="Murat C."/>
            <person name="Riley R."/>
            <person name="Ohm R."/>
            <person name="Sun H."/>
            <person name="Tunlid A."/>
            <person name="Henrissat B."/>
            <person name="Grigoriev I.V."/>
            <person name="Hibbett D.S."/>
            <person name="Martin F."/>
        </authorList>
    </citation>
    <scope>NUCLEOTIDE SEQUENCE [LARGE SCALE GENOMIC DNA]</scope>
    <source>
        <strain evidence="2">h7</strain>
    </source>
</reference>
<protein>
    <submittedName>
        <fullName evidence="1">Uncharacterized protein</fullName>
    </submittedName>
</protein>
<name>A0A0C2Y946_HEBCY</name>
<reference evidence="1 2" key="1">
    <citation type="submission" date="2014-04" db="EMBL/GenBank/DDBJ databases">
        <authorList>
            <consortium name="DOE Joint Genome Institute"/>
            <person name="Kuo A."/>
            <person name="Gay G."/>
            <person name="Dore J."/>
            <person name="Kohler A."/>
            <person name="Nagy L.G."/>
            <person name="Floudas D."/>
            <person name="Copeland A."/>
            <person name="Barry K.W."/>
            <person name="Cichocki N."/>
            <person name="Veneault-Fourrey C."/>
            <person name="LaButti K."/>
            <person name="Lindquist E.A."/>
            <person name="Lipzen A."/>
            <person name="Lundell T."/>
            <person name="Morin E."/>
            <person name="Murat C."/>
            <person name="Sun H."/>
            <person name="Tunlid A."/>
            <person name="Henrissat B."/>
            <person name="Grigoriev I.V."/>
            <person name="Hibbett D.S."/>
            <person name="Martin F."/>
            <person name="Nordberg H.P."/>
            <person name="Cantor M.N."/>
            <person name="Hua S.X."/>
        </authorList>
    </citation>
    <scope>NUCLEOTIDE SEQUENCE [LARGE SCALE GENOMIC DNA]</scope>
    <source>
        <strain evidence="2">h7</strain>
    </source>
</reference>
<sequence length="228" mass="25376">MGGPEINADSMLFLNPGIIKENDSSYMDPLEMLRQGNPCEEREKRDTVEVGDIDGCSPSSSIFRSGARLGINCQPVHPTSKCDYVPGTPGNHAQTKSLKAWRFSSTYRYLQAKGGGIVPGLSWLRICNNVSATQQNSGAAENWVTGDAVAEQALPAPAWSWCHLLNWERLRRPEKKIVRGVVDRDFTNTSKQRKDPSAILAAWTHGILVEWIHLSIWIYEAVRTRIVA</sequence>
<evidence type="ECO:0000313" key="2">
    <source>
        <dbReference type="Proteomes" id="UP000053424"/>
    </source>
</evidence>
<accession>A0A0C2Y946</accession>
<dbReference type="EMBL" id="KN831796">
    <property type="protein sequence ID" value="KIM37562.1"/>
    <property type="molecule type" value="Genomic_DNA"/>
</dbReference>
<dbReference type="Proteomes" id="UP000053424">
    <property type="component" value="Unassembled WGS sequence"/>
</dbReference>
<evidence type="ECO:0000313" key="1">
    <source>
        <dbReference type="EMBL" id="KIM37562.1"/>
    </source>
</evidence>
<keyword evidence="2" id="KW-1185">Reference proteome</keyword>
<gene>
    <name evidence="1" type="ORF">M413DRAFT_13260</name>
</gene>
<proteinExistence type="predicted"/>
<dbReference type="HOGENOM" id="CLU_1214895_0_0_1"/>
<organism evidence="1 2">
    <name type="scientific">Hebeloma cylindrosporum</name>
    <dbReference type="NCBI Taxonomy" id="76867"/>
    <lineage>
        <taxon>Eukaryota</taxon>
        <taxon>Fungi</taxon>
        <taxon>Dikarya</taxon>
        <taxon>Basidiomycota</taxon>
        <taxon>Agaricomycotina</taxon>
        <taxon>Agaricomycetes</taxon>
        <taxon>Agaricomycetidae</taxon>
        <taxon>Agaricales</taxon>
        <taxon>Agaricineae</taxon>
        <taxon>Hymenogastraceae</taxon>
        <taxon>Hebeloma</taxon>
    </lineage>
</organism>
<dbReference type="AlphaFoldDB" id="A0A0C2Y946"/>